<feature type="domain" description="POTRA" evidence="9">
    <location>
        <begin position="108"/>
        <end position="185"/>
    </location>
</feature>
<evidence type="ECO:0000313" key="10">
    <source>
        <dbReference type="EMBL" id="CAE6802775.1"/>
    </source>
</evidence>
<accession>A0ABN7MHE5</accession>
<evidence type="ECO:0000256" key="4">
    <source>
        <dbReference type="ARBA" id="ARBA00022729"/>
    </source>
</evidence>
<evidence type="ECO:0000313" key="11">
    <source>
        <dbReference type="Proteomes" id="UP000675880"/>
    </source>
</evidence>
<evidence type="ECO:0000256" key="7">
    <source>
        <dbReference type="ARBA" id="ARBA00023237"/>
    </source>
</evidence>
<dbReference type="InterPro" id="IPR000184">
    <property type="entry name" value="Bac_surfAg_D15"/>
</dbReference>
<gene>
    <name evidence="10" type="primary">bamA</name>
    <name evidence="10" type="ORF">NSPZN2_80146</name>
</gene>
<evidence type="ECO:0000259" key="9">
    <source>
        <dbReference type="PROSITE" id="PS51779"/>
    </source>
</evidence>
<feature type="domain" description="POTRA" evidence="9">
    <location>
        <begin position="289"/>
        <end position="367"/>
    </location>
</feature>
<evidence type="ECO:0000256" key="6">
    <source>
        <dbReference type="ARBA" id="ARBA00023136"/>
    </source>
</evidence>
<keyword evidence="2" id="KW-1134">Transmembrane beta strand</keyword>
<evidence type="ECO:0000256" key="8">
    <source>
        <dbReference type="NCBIfam" id="TIGR03303"/>
    </source>
</evidence>
<dbReference type="InterPro" id="IPR010827">
    <property type="entry name" value="BamA/TamA_POTRA"/>
</dbReference>
<dbReference type="EMBL" id="CAJNBJ010000021">
    <property type="protein sequence ID" value="CAE6802775.1"/>
    <property type="molecule type" value="Genomic_DNA"/>
</dbReference>
<comment type="caution">
    <text evidence="10">The sequence shown here is derived from an EMBL/GenBank/DDBJ whole genome shotgun (WGS) entry which is preliminary data.</text>
</comment>
<dbReference type="InterPro" id="IPR039910">
    <property type="entry name" value="D15-like"/>
</dbReference>
<keyword evidence="3" id="KW-0812">Transmembrane</keyword>
<dbReference type="PANTHER" id="PTHR12815">
    <property type="entry name" value="SORTING AND ASSEMBLY MACHINERY SAMM50 PROTEIN FAMILY MEMBER"/>
    <property type="match status" value="1"/>
</dbReference>
<feature type="domain" description="POTRA" evidence="9">
    <location>
        <begin position="370"/>
        <end position="442"/>
    </location>
</feature>
<dbReference type="PANTHER" id="PTHR12815:SF47">
    <property type="entry name" value="TRANSLOCATION AND ASSEMBLY MODULE SUBUNIT TAMA"/>
    <property type="match status" value="1"/>
</dbReference>
<keyword evidence="5" id="KW-0677">Repeat</keyword>
<reference evidence="10 11" key="1">
    <citation type="submission" date="2021-02" db="EMBL/GenBank/DDBJ databases">
        <authorList>
            <person name="Han P."/>
        </authorList>
    </citation>
    <scope>NUCLEOTIDE SEQUENCE [LARGE SCALE GENOMIC DNA]</scope>
    <source>
        <strain evidence="10">Candidatus Nitrospira sp. ZN2</strain>
    </source>
</reference>
<dbReference type="Pfam" id="PF01103">
    <property type="entry name" value="Omp85"/>
    <property type="match status" value="1"/>
</dbReference>
<dbReference type="NCBIfam" id="TIGR03303">
    <property type="entry name" value="OM_YaeT"/>
    <property type="match status" value="1"/>
</dbReference>
<dbReference type="PROSITE" id="PS51779">
    <property type="entry name" value="POTRA"/>
    <property type="match status" value="3"/>
</dbReference>
<keyword evidence="11" id="KW-1185">Reference proteome</keyword>
<name>A0ABN7MHE5_9BACT</name>
<dbReference type="InterPro" id="IPR023707">
    <property type="entry name" value="OM_assembly_BamA"/>
</dbReference>
<dbReference type="RefSeq" id="WP_213044303.1">
    <property type="nucleotide sequence ID" value="NZ_CAJNBJ010000021.1"/>
</dbReference>
<dbReference type="InterPro" id="IPR034746">
    <property type="entry name" value="POTRA"/>
</dbReference>
<proteinExistence type="predicted"/>
<keyword evidence="6" id="KW-0472">Membrane</keyword>
<keyword evidence="4" id="KW-0732">Signal</keyword>
<dbReference type="Gene3D" id="2.40.160.50">
    <property type="entry name" value="membrane protein fhac: a member of the omp85/tpsb transporter family"/>
    <property type="match status" value="1"/>
</dbReference>
<dbReference type="Gene3D" id="3.10.20.310">
    <property type="entry name" value="membrane protein fhac"/>
    <property type="match status" value="5"/>
</dbReference>
<evidence type="ECO:0000256" key="1">
    <source>
        <dbReference type="ARBA" id="ARBA00004370"/>
    </source>
</evidence>
<evidence type="ECO:0000256" key="3">
    <source>
        <dbReference type="ARBA" id="ARBA00022692"/>
    </source>
</evidence>
<organism evidence="10 11">
    <name type="scientific">Nitrospira defluvii</name>
    <dbReference type="NCBI Taxonomy" id="330214"/>
    <lineage>
        <taxon>Bacteria</taxon>
        <taxon>Pseudomonadati</taxon>
        <taxon>Nitrospirota</taxon>
        <taxon>Nitrospiria</taxon>
        <taxon>Nitrospirales</taxon>
        <taxon>Nitrospiraceae</taxon>
        <taxon>Nitrospira</taxon>
    </lineage>
</organism>
<dbReference type="Pfam" id="PF07244">
    <property type="entry name" value="POTRA"/>
    <property type="match status" value="5"/>
</dbReference>
<evidence type="ECO:0000256" key="2">
    <source>
        <dbReference type="ARBA" id="ARBA00022452"/>
    </source>
</evidence>
<sequence length="774" mass="87236">MTKSGGRRWLSVLILALVALHAIGLGELLYAQDGVPLVTSVTIRGQKRIELQAIEGRLTLKANDRFTAEALREQVKILYGTGYFEDVQVETESAAGGVSVGFIVREKPFITEIVFDGNEELSDDKLKEKITIKSQTFLDQQQAKESAEKVRLAYQEDGYYNCQVIPVIQTVDEDRKRLTYFIKEGTKAKVRQIHFDGMRAVTKEEVFKVTATREWIPWYGLITQLKIPSLLSDAGVLKREELGNDIERIREVYLNKGYLNVQISQPTLELSEDKKWFEINYSVVEGEPFTVQEVGFRGNTVFEDHELREGLGIRPGEIFQRAKIRGEITRITDLYGAKGYVFADVVPNVTPNNAAHTATITLNVKEGEMMRIREIHVTGNDKTRDNVVRRELRLDEQDVIDTLALKRSFQRLNNLNFFETVEILPQQVDVDKVDLNVKVKEKPTGQFSIGGGFSTLDKLVAIADITEGNLGGNGWLGRIRGQLGQQRSLGLITFRNPYVNDSYNALQLDVYRSMTNYISYFESKSGASVTWSRWLSEYVNGSVSLFGEQLKYSDPQEGLCPDLIPLICGQLGTQSSTGFRTSIFRDTRDYYLDPRTGWRFSLGVDYGTPALGGSNHFFKYYADVIKYTPLVYDTRFSVHVRYGSTEGIGGRPIPLTERFFVGGINTMRGFVFGRAGPVTPNGSLLGSAKELIFNNDFIFTISSEAKLNGVFFFDYGNGFDDNEPVRFDKLRSAAGFEARWISPFGPLRAAYGINLDPRPTERMGVFEFTIGSLF</sequence>
<dbReference type="PIRSF" id="PIRSF006076">
    <property type="entry name" value="OM_assembly_OMP85"/>
    <property type="match status" value="1"/>
</dbReference>
<comment type="subcellular location">
    <subcellularLocation>
        <location evidence="1">Membrane</location>
    </subcellularLocation>
</comment>
<keyword evidence="7" id="KW-0998">Cell outer membrane</keyword>
<evidence type="ECO:0000256" key="5">
    <source>
        <dbReference type="ARBA" id="ARBA00022737"/>
    </source>
</evidence>
<protein>
    <recommendedName>
        <fullName evidence="8">Outer membrane protein assembly factor BamA</fullName>
    </recommendedName>
</protein>
<dbReference type="Proteomes" id="UP000675880">
    <property type="component" value="Unassembled WGS sequence"/>
</dbReference>